<comment type="caution">
    <text evidence="9">The sequence shown here is derived from an EMBL/GenBank/DDBJ whole genome shotgun (WGS) entry which is preliminary data.</text>
</comment>
<keyword evidence="5" id="KW-0687">Ribonucleoprotein</keyword>
<evidence type="ECO:0000256" key="7">
    <source>
        <dbReference type="SAM" id="MobiDB-lite"/>
    </source>
</evidence>
<name>A0A5J5F4G1_9PEZI</name>
<evidence type="ECO:0000313" key="10">
    <source>
        <dbReference type="Proteomes" id="UP000326924"/>
    </source>
</evidence>
<evidence type="ECO:0000256" key="2">
    <source>
        <dbReference type="ARBA" id="ARBA00008970"/>
    </source>
</evidence>
<comment type="subcellular location">
    <subcellularLocation>
        <location evidence="1">Mitochondrion</location>
    </subcellularLocation>
</comment>
<organism evidence="9 10">
    <name type="scientific">Sphaerosporella brunnea</name>
    <dbReference type="NCBI Taxonomy" id="1250544"/>
    <lineage>
        <taxon>Eukaryota</taxon>
        <taxon>Fungi</taxon>
        <taxon>Dikarya</taxon>
        <taxon>Ascomycota</taxon>
        <taxon>Pezizomycotina</taxon>
        <taxon>Pezizomycetes</taxon>
        <taxon>Pezizales</taxon>
        <taxon>Pyronemataceae</taxon>
        <taxon>Sphaerosporella</taxon>
    </lineage>
</organism>
<comment type="similarity">
    <text evidence="2">Belongs to the mitochondrion-specific ribosomal protein mS33 family.</text>
</comment>
<feature type="compositionally biased region" description="Basic and acidic residues" evidence="7">
    <location>
        <begin position="97"/>
        <end position="107"/>
    </location>
</feature>
<feature type="region of interest" description="Disordered" evidence="7">
    <location>
        <begin position="82"/>
        <end position="107"/>
    </location>
</feature>
<feature type="compositionally biased region" description="Basic residues" evidence="7">
    <location>
        <begin position="86"/>
        <end position="96"/>
    </location>
</feature>
<dbReference type="PANTHER" id="PTHR13362:SF2">
    <property type="entry name" value="SMALL RIBOSOMAL SUBUNIT PROTEIN MS33"/>
    <property type="match status" value="1"/>
</dbReference>
<sequence>MAFPVARERLLQLYKLRASIFNTTFNPSNVRTGNKYLRQRLKGKSLADYYPPRTVTVADMRRIWPELGFIDEQEQARVDAVERAKARGKGAPKKIRVKPDKPTKKKK</sequence>
<evidence type="ECO:0000256" key="3">
    <source>
        <dbReference type="ARBA" id="ARBA00022980"/>
    </source>
</evidence>
<dbReference type="GO" id="GO:0005840">
    <property type="term" value="C:ribosome"/>
    <property type="evidence" value="ECO:0007669"/>
    <property type="project" value="UniProtKB-KW"/>
</dbReference>
<proteinExistence type="inferred from homology"/>
<dbReference type="PANTHER" id="PTHR13362">
    <property type="entry name" value="MITOCHONDRIAL RIBOSOMAL PROTEIN S33"/>
    <property type="match status" value="1"/>
</dbReference>
<accession>A0A5J5F4G1</accession>
<keyword evidence="4" id="KW-0496">Mitochondrion</keyword>
<dbReference type="EMBL" id="VXIS01000037">
    <property type="protein sequence ID" value="KAA8911344.1"/>
    <property type="molecule type" value="Genomic_DNA"/>
</dbReference>
<dbReference type="Pfam" id="PF08293">
    <property type="entry name" value="MRP-S33"/>
    <property type="match status" value="1"/>
</dbReference>
<evidence type="ECO:0000256" key="4">
    <source>
        <dbReference type="ARBA" id="ARBA00023128"/>
    </source>
</evidence>
<evidence type="ECO:0000256" key="1">
    <source>
        <dbReference type="ARBA" id="ARBA00004173"/>
    </source>
</evidence>
<evidence type="ECO:0000256" key="5">
    <source>
        <dbReference type="ARBA" id="ARBA00023274"/>
    </source>
</evidence>
<reference evidence="9 10" key="1">
    <citation type="submission" date="2019-09" db="EMBL/GenBank/DDBJ databases">
        <title>Draft genome of the ectomycorrhizal ascomycete Sphaerosporella brunnea.</title>
        <authorList>
            <consortium name="DOE Joint Genome Institute"/>
            <person name="Benucci G.M."/>
            <person name="Marozzi G."/>
            <person name="Antonielli L."/>
            <person name="Sanchez S."/>
            <person name="Marco P."/>
            <person name="Wang X."/>
            <person name="Falini L.B."/>
            <person name="Barry K."/>
            <person name="Haridas S."/>
            <person name="Lipzen A."/>
            <person name="Labutti K."/>
            <person name="Grigoriev I.V."/>
            <person name="Murat C."/>
            <person name="Martin F."/>
            <person name="Albertini E."/>
            <person name="Donnini D."/>
            <person name="Bonito G."/>
        </authorList>
    </citation>
    <scope>NUCLEOTIDE SEQUENCE [LARGE SCALE GENOMIC DNA]</scope>
    <source>
        <strain evidence="9 10">Sb_GMNB300</strain>
    </source>
</reference>
<keyword evidence="10" id="KW-1185">Reference proteome</keyword>
<dbReference type="GO" id="GO:0005739">
    <property type="term" value="C:mitochondrion"/>
    <property type="evidence" value="ECO:0007669"/>
    <property type="project" value="UniProtKB-SubCell"/>
</dbReference>
<dbReference type="OrthoDB" id="2257454at2759"/>
<gene>
    <name evidence="8" type="ORF">FN846DRAFT_904455</name>
    <name evidence="9" type="ORF">FN846DRAFT_904461</name>
</gene>
<dbReference type="InParanoid" id="A0A5J5F4G1"/>
<evidence type="ECO:0000313" key="9">
    <source>
        <dbReference type="EMBL" id="KAA8911344.1"/>
    </source>
</evidence>
<protein>
    <recommendedName>
        <fullName evidence="6">Small ribosomal subunit protein mS33</fullName>
    </recommendedName>
</protein>
<evidence type="ECO:0000256" key="6">
    <source>
        <dbReference type="ARBA" id="ARBA00035132"/>
    </source>
</evidence>
<dbReference type="GO" id="GO:1990904">
    <property type="term" value="C:ribonucleoprotein complex"/>
    <property type="evidence" value="ECO:0007669"/>
    <property type="project" value="UniProtKB-KW"/>
</dbReference>
<keyword evidence="3" id="KW-0689">Ribosomal protein</keyword>
<dbReference type="EMBL" id="VXIS01000037">
    <property type="protein sequence ID" value="KAA8911337.1"/>
    <property type="molecule type" value="Genomic_DNA"/>
</dbReference>
<dbReference type="InterPro" id="IPR013219">
    <property type="entry name" value="Ribosomal_mS33"/>
</dbReference>
<evidence type="ECO:0000313" key="8">
    <source>
        <dbReference type="EMBL" id="KAA8911337.1"/>
    </source>
</evidence>
<dbReference type="FunCoup" id="A0A5J5F4G1">
    <property type="interactions" value="193"/>
</dbReference>
<dbReference type="Proteomes" id="UP000326924">
    <property type="component" value="Unassembled WGS sequence"/>
</dbReference>
<dbReference type="AlphaFoldDB" id="A0A5J5F4G1"/>